<protein>
    <submittedName>
        <fullName evidence="4">Retention module-containing protein</fullName>
    </submittedName>
</protein>
<accession>A0A8J7FDF3</accession>
<comment type="caution">
    <text evidence="4">The sequence shown here is derived from an EMBL/GenBank/DDBJ whole genome shotgun (WGS) entry which is preliminary data.</text>
</comment>
<dbReference type="PANTHER" id="PTHR34720">
    <property type="entry name" value="MICROCYSTIN DEPENDENT PROTEIN"/>
    <property type="match status" value="1"/>
</dbReference>
<dbReference type="Proteomes" id="UP000640333">
    <property type="component" value="Unassembled WGS sequence"/>
</dbReference>
<dbReference type="GO" id="GO:0007156">
    <property type="term" value="P:homophilic cell adhesion via plasma membrane adhesion molecules"/>
    <property type="evidence" value="ECO:0007669"/>
    <property type="project" value="InterPro"/>
</dbReference>
<dbReference type="PRINTS" id="PR00313">
    <property type="entry name" value="CABNDNGRPT"/>
</dbReference>
<feature type="domain" description="Cadherin" evidence="3">
    <location>
        <begin position="253"/>
        <end position="359"/>
    </location>
</feature>
<dbReference type="EMBL" id="JADEYS010000011">
    <property type="protein sequence ID" value="MBE9398017.1"/>
    <property type="molecule type" value="Genomic_DNA"/>
</dbReference>
<keyword evidence="5" id="KW-1185">Reference proteome</keyword>
<dbReference type="Pfam" id="PF00353">
    <property type="entry name" value="HemolysinCabind"/>
    <property type="match status" value="1"/>
</dbReference>
<dbReference type="NCBIfam" id="TIGR03661">
    <property type="entry name" value="T1SS_VCA0849"/>
    <property type="match status" value="1"/>
</dbReference>
<feature type="domain" description="Cadherin" evidence="3">
    <location>
        <begin position="967"/>
        <end position="1051"/>
    </location>
</feature>
<dbReference type="SUPFAM" id="SSF51120">
    <property type="entry name" value="beta-Roll"/>
    <property type="match status" value="1"/>
</dbReference>
<dbReference type="RefSeq" id="WP_193953653.1">
    <property type="nucleotide sequence ID" value="NZ_JADEYS010000011.1"/>
</dbReference>
<dbReference type="InterPro" id="IPR019960">
    <property type="entry name" value="T1SS_VCA0849"/>
</dbReference>
<evidence type="ECO:0000256" key="2">
    <source>
        <dbReference type="SAM" id="MobiDB-lite"/>
    </source>
</evidence>
<organism evidence="4 5">
    <name type="scientific">Pontibacterium sinense</name>
    <dbReference type="NCBI Taxonomy" id="2781979"/>
    <lineage>
        <taxon>Bacteria</taxon>
        <taxon>Pseudomonadati</taxon>
        <taxon>Pseudomonadota</taxon>
        <taxon>Gammaproteobacteria</taxon>
        <taxon>Oceanospirillales</taxon>
        <taxon>Oceanospirillaceae</taxon>
        <taxon>Pontibacterium</taxon>
    </lineage>
</organism>
<dbReference type="InterPro" id="IPR047777">
    <property type="entry name" value="LapA-like_RM"/>
</dbReference>
<dbReference type="Gene3D" id="2.60.40.2810">
    <property type="match status" value="9"/>
</dbReference>
<dbReference type="NCBIfam" id="NF012211">
    <property type="entry name" value="tand_rpt_95"/>
    <property type="match status" value="10"/>
</dbReference>
<dbReference type="GO" id="GO:0005509">
    <property type="term" value="F:calcium ion binding"/>
    <property type="evidence" value="ECO:0007669"/>
    <property type="project" value="InterPro"/>
</dbReference>
<dbReference type="InterPro" id="IPR018511">
    <property type="entry name" value="Hemolysin-typ_Ca-bd_CS"/>
</dbReference>
<dbReference type="Gene3D" id="2.60.40.3440">
    <property type="match status" value="1"/>
</dbReference>
<evidence type="ECO:0000259" key="3">
    <source>
        <dbReference type="PROSITE" id="PS50268"/>
    </source>
</evidence>
<dbReference type="NCBIfam" id="NF033682">
    <property type="entry name" value="retention_LapA"/>
    <property type="match status" value="1"/>
</dbReference>
<sequence>MANHTPIATVSAVTGDAYVRDSDGQLRLLEVGDQLKEGDVILPSSAGNVELLMADDTSLSFGDPVEVTLTREMLADQTVIAEEESITDPSVAAVLSALEAGQDPSQVLPAPAAGAAGDEGHSFVRLARIIENVEGLEYGGPGFEGLPFVFETPDLIDLDGLPPVAVADSVSLDEGSSTVIDVLGNDSDPDDDLDPSSVNIVSLPSSGIVNVDPVSGAITYTPDENYNGPDSFQYTVQDDEGNTSNPATVSINVNPVAESPIAEDDAVSTDEDNAIQINVLANDNDPDGEIDPTTVTITSQPSHGTVSVDPSSGAVTYVPDQDYNGPDSFQYTVQDDEGNTSNPATVSITVDPVADPPVAVDDVVTTDEDVAIAIDVLANDTDPDGDIDPTTVTITSQPDNGSVSVDPVTGEVTYTPDPNYNGPDSFSYTVDDATGITSNPATVGITVEPVAEPPVEPPVDPPEPIPPVALDDEILTDEDVSIDIDVLANDSDPDGDIDPTTVTITNQPDHGSVSVDPVTGVVTYTPDQDYNGPDSFAYTVQDNEGNTSNPATVSITVEPVPDPPVAVNDEVITDEDVAINIDVLANDTDPDGDIDPTTVTITSQPEHGSVSVDPVTGVVTYTPDQDYNGPDSFGYTVDDATGTTSNPATVSITVEPVADPPVAVNDAVNTDEDVAIDIDVLANDTDPDGDIDPTTVTITEQPDHGSVAVDPVTGVVTYTPDQDYNGPDSFGYTVDDATGTTSNPATVSINVGPLGDPPVAVNDAVTTDEDVAIDINVLANDTDPDGDIDPTTVTITTQPDHGSVSVDPVTGMVTYTPDQDYNGPDSFAYTVDDEMGTTSNPATVSITVDPVDDPPVAVNDAVTTDEDVAIDIDVLANDSDPDGDIDPTTVTITDQPDHGSVSVDPVTGVVTYTPDQDYNGPDSFAYTVDDATGTTSNAATVSITVDPVADPPVAVNDVVTTDEDVAIDIDVLANDTDPDGDIDPTTVTITAQPDHGSVSVDPVTGVVTYTPDQDYNGPDSFAYTVDDATGTTSNPATVSITVEPVNDAPVAVNDSDTTDQNTAIDIDVMSNDSDPEGDPIQINSFTQPSQGTVTLNVDGTFNYTPNGTFIGQDSFTYTIKDDSGAVSNTATVTINVGEDHGVELDFTGSDGVAVYDVGLLSVGDTSETANGSFKVIAPDGLASVTIAGVTLTAAQLATATVITPLSVVSNLNEELVVTGYNAGTGDVSYSYTLLNPVNHDPGSDLDSVSFVVSALDIDGDSSPSGSLIISQIDDQPEILSISDAHGLNGVGQVLGAIDLDSSADTPESFSWGTVNTSVDLYANEEPITITSDAGTKTVTGKLADDTTVFTLTLNEDLSTYTYHQYMAVQTVASDVGIAANLSGGNTSSFRLSSNGALEDPIQTLFYGYEYEAGSSAYIRSTVNTSANTMGVGTGQDVDADTDKDDHLFMSFDQNVTGMSLKVDIVGNGTADLRYTVYSVKPSELENLGVDGFTYTALPAGVSSNVVTVSDNDTVTINASDFGLDDFTFIVFESDSGAYKLVPNELTVNYLTEAQDFNISAGINVTDSDQDTDSDTIEINMSGTLDDLNGDGSNNALGGNEDSNTLNGLAGDDQLSGNAGDDILIGGEGDDTLIGGAGSDTFVWQLNDGGVAGTPATDTITDFDSSLPASGGDALNLSELLDGEGGGDLTHFLHFELNGDGDTVVQISTDGDFAGGFNAGDVEQVIVLENVDLVSAYTVNNVVDQSALVQDLVTNGTLITDL</sequence>
<dbReference type="Gene3D" id="2.150.10.10">
    <property type="entry name" value="Serralysin-like metalloprotease, C-terminal"/>
    <property type="match status" value="1"/>
</dbReference>
<feature type="compositionally biased region" description="Polar residues" evidence="2">
    <location>
        <begin position="1590"/>
        <end position="1606"/>
    </location>
</feature>
<evidence type="ECO:0000313" key="4">
    <source>
        <dbReference type="EMBL" id="MBE9398017.1"/>
    </source>
</evidence>
<dbReference type="InterPro" id="IPR011049">
    <property type="entry name" value="Serralysin-like_metalloprot_C"/>
</dbReference>
<name>A0A8J7FDF3_9GAMM</name>
<keyword evidence="1" id="KW-0106">Calcium</keyword>
<evidence type="ECO:0000256" key="1">
    <source>
        <dbReference type="ARBA" id="ARBA00022837"/>
    </source>
</evidence>
<evidence type="ECO:0000313" key="5">
    <source>
        <dbReference type="Proteomes" id="UP000640333"/>
    </source>
</evidence>
<reference evidence="4" key="1">
    <citation type="submission" date="2020-10" db="EMBL/GenBank/DDBJ databases">
        <title>Bacterium isolated from coastal waters sediment.</title>
        <authorList>
            <person name="Chen R.-J."/>
            <person name="Lu D.-C."/>
            <person name="Zhu K.-L."/>
            <person name="Du Z.-J."/>
        </authorList>
    </citation>
    <scope>NUCLEOTIDE SEQUENCE</scope>
    <source>
        <strain evidence="4">N1Y112</strain>
    </source>
</reference>
<dbReference type="GO" id="GO:0016020">
    <property type="term" value="C:membrane"/>
    <property type="evidence" value="ECO:0007669"/>
    <property type="project" value="InterPro"/>
</dbReference>
<dbReference type="Pfam" id="PF17963">
    <property type="entry name" value="Big_9"/>
    <property type="match status" value="10"/>
</dbReference>
<dbReference type="PROSITE" id="PS00330">
    <property type="entry name" value="HEMOLYSIN_CALCIUM"/>
    <property type="match status" value="2"/>
</dbReference>
<dbReference type="PROSITE" id="PS50268">
    <property type="entry name" value="CADHERIN_2"/>
    <property type="match status" value="2"/>
</dbReference>
<dbReference type="PANTHER" id="PTHR34720:SF9">
    <property type="entry name" value="BLR4714 PROTEIN"/>
    <property type="match status" value="1"/>
</dbReference>
<dbReference type="InterPro" id="IPR001343">
    <property type="entry name" value="Hemolysn_Ca-bd"/>
</dbReference>
<feature type="region of interest" description="Disordered" evidence="2">
    <location>
        <begin position="1566"/>
        <end position="1611"/>
    </location>
</feature>
<dbReference type="CDD" id="cd11304">
    <property type="entry name" value="Cadherin_repeat"/>
    <property type="match status" value="1"/>
</dbReference>
<gene>
    <name evidence="4" type="ORF">IOQ59_12185</name>
</gene>
<dbReference type="InterPro" id="IPR002126">
    <property type="entry name" value="Cadherin-like_dom"/>
</dbReference>
<proteinExistence type="predicted"/>